<keyword evidence="1" id="KW-0805">Transcription regulation</keyword>
<dbReference type="PRINTS" id="PR00455">
    <property type="entry name" value="HTHTETR"/>
</dbReference>
<dbReference type="GO" id="GO:0003700">
    <property type="term" value="F:DNA-binding transcription factor activity"/>
    <property type="evidence" value="ECO:0007669"/>
    <property type="project" value="TreeGrafter"/>
</dbReference>
<dbReference type="AlphaFoldDB" id="A0A6J4J2W7"/>
<dbReference type="EMBL" id="CADCTK010000633">
    <property type="protein sequence ID" value="CAA9268936.1"/>
    <property type="molecule type" value="Genomic_DNA"/>
</dbReference>
<evidence type="ECO:0000256" key="3">
    <source>
        <dbReference type="ARBA" id="ARBA00023163"/>
    </source>
</evidence>
<keyword evidence="2 4" id="KW-0238">DNA-binding</keyword>
<dbReference type="PANTHER" id="PTHR30055">
    <property type="entry name" value="HTH-TYPE TRANSCRIPTIONAL REGULATOR RUTR"/>
    <property type="match status" value="1"/>
</dbReference>
<dbReference type="Gene3D" id="1.10.357.10">
    <property type="entry name" value="Tetracycline Repressor, domain 2"/>
    <property type="match status" value="1"/>
</dbReference>
<sequence length="212" mass="23463">MSPTRSDRLRAASRQRREQEKHEVRHAILDAAGALFLEHGYAGFSLRQVAEHIGYSATTIYLYFSDKDDLLFTLADEGFHRFGVQLTEAASRPADPIERIRVLAHTYVAFGLDNPAYYQLMFMQRGDFLLACRPGDERPRIDTLGILQRAIEDAIGAGLLRTGSASMYADALWALAHGSVALHISMATVSRERAEAMATIALEALIAGLRPT</sequence>
<evidence type="ECO:0000256" key="4">
    <source>
        <dbReference type="PROSITE-ProRule" id="PRU00335"/>
    </source>
</evidence>
<dbReference type="PROSITE" id="PS50977">
    <property type="entry name" value="HTH_TETR_2"/>
    <property type="match status" value="1"/>
</dbReference>
<evidence type="ECO:0000256" key="2">
    <source>
        <dbReference type="ARBA" id="ARBA00023125"/>
    </source>
</evidence>
<dbReference type="SUPFAM" id="SSF46689">
    <property type="entry name" value="Homeodomain-like"/>
    <property type="match status" value="1"/>
</dbReference>
<evidence type="ECO:0000259" key="5">
    <source>
        <dbReference type="PROSITE" id="PS50977"/>
    </source>
</evidence>
<reference evidence="6" key="1">
    <citation type="submission" date="2020-02" db="EMBL/GenBank/DDBJ databases">
        <authorList>
            <person name="Meier V. D."/>
        </authorList>
    </citation>
    <scope>NUCLEOTIDE SEQUENCE</scope>
    <source>
        <strain evidence="6">AVDCRST_MAG26</strain>
    </source>
</reference>
<dbReference type="Pfam" id="PF00440">
    <property type="entry name" value="TetR_N"/>
    <property type="match status" value="1"/>
</dbReference>
<dbReference type="InterPro" id="IPR025996">
    <property type="entry name" value="MT1864/Rv1816-like_C"/>
</dbReference>
<dbReference type="GO" id="GO:0000976">
    <property type="term" value="F:transcription cis-regulatory region binding"/>
    <property type="evidence" value="ECO:0007669"/>
    <property type="project" value="TreeGrafter"/>
</dbReference>
<evidence type="ECO:0000256" key="1">
    <source>
        <dbReference type="ARBA" id="ARBA00023015"/>
    </source>
</evidence>
<dbReference type="InterPro" id="IPR001647">
    <property type="entry name" value="HTH_TetR"/>
</dbReference>
<dbReference type="InterPro" id="IPR050109">
    <property type="entry name" value="HTH-type_TetR-like_transc_reg"/>
</dbReference>
<dbReference type="SUPFAM" id="SSF48498">
    <property type="entry name" value="Tetracyclin repressor-like, C-terminal domain"/>
    <property type="match status" value="1"/>
</dbReference>
<keyword evidence="3" id="KW-0804">Transcription</keyword>
<gene>
    <name evidence="6" type="ORF">AVDCRST_MAG26-2716</name>
</gene>
<dbReference type="InterPro" id="IPR036271">
    <property type="entry name" value="Tet_transcr_reg_TetR-rel_C_sf"/>
</dbReference>
<dbReference type="InterPro" id="IPR009057">
    <property type="entry name" value="Homeodomain-like_sf"/>
</dbReference>
<evidence type="ECO:0000313" key="6">
    <source>
        <dbReference type="EMBL" id="CAA9268936.1"/>
    </source>
</evidence>
<feature type="domain" description="HTH tetR-type" evidence="5">
    <location>
        <begin position="22"/>
        <end position="82"/>
    </location>
</feature>
<name>A0A6J4J2W7_9CHLR</name>
<feature type="DNA-binding region" description="H-T-H motif" evidence="4">
    <location>
        <begin position="45"/>
        <end position="64"/>
    </location>
</feature>
<dbReference type="Pfam" id="PF13305">
    <property type="entry name" value="TetR_C_33"/>
    <property type="match status" value="1"/>
</dbReference>
<accession>A0A6J4J2W7</accession>
<organism evidence="6">
    <name type="scientific">uncultured Chloroflexia bacterium</name>
    <dbReference type="NCBI Taxonomy" id="1672391"/>
    <lineage>
        <taxon>Bacteria</taxon>
        <taxon>Bacillati</taxon>
        <taxon>Chloroflexota</taxon>
        <taxon>Chloroflexia</taxon>
        <taxon>environmental samples</taxon>
    </lineage>
</organism>
<proteinExistence type="predicted"/>
<dbReference type="PANTHER" id="PTHR30055:SF212">
    <property type="entry name" value="TETR-FAMILY FAMILY TRANSCRIPTIONAL REGULATOR"/>
    <property type="match status" value="1"/>
</dbReference>
<protein>
    <submittedName>
        <fullName evidence="6">Transcriptional regulator, AcrR family</fullName>
    </submittedName>
</protein>